<dbReference type="InterPro" id="IPR010179">
    <property type="entry name" value="CRISPR-assoc_prot_Cse3"/>
</dbReference>
<sequence length="275" mass="30869">MYLSRVRLGDSQAAKSELVKTMSKGVYGHHQLLWRLFTQEQQRGFLFRHEQSDGRLAPSGEPIFYVLSREKPDNSSQLFDVESRSFSPQLKAGDKLAFQIRVNPTVCRQGKRHDVLMDAQRQWLHQEAKQCSLAAEGSKKQLKHQLLDLASDEDISRWKTVVASGQYRDALTSRLGRGATIDLALKTLSEQALIDWWQGRSSQMGIRCLEHEGGVQIDGYLQHAIKGKKSGAVFSSINLSGILTVEEPELLLDSLYQGVGRAKAFGCGLLMIRRA</sequence>
<dbReference type="AlphaFoldDB" id="A0A1J4QE24"/>
<dbReference type="Proteomes" id="UP000243073">
    <property type="component" value="Unassembled WGS sequence"/>
</dbReference>
<dbReference type="RefSeq" id="WP_071473660.1">
    <property type="nucleotide sequence ID" value="NZ_MDKE01000044.1"/>
</dbReference>
<dbReference type="OrthoDB" id="9795689at2"/>
<evidence type="ECO:0000313" key="1">
    <source>
        <dbReference type="EMBL" id="OIN06645.1"/>
    </source>
</evidence>
<protein>
    <recommendedName>
        <fullName evidence="3">Type I-E CRISPR-associated protein Cas6/Cse3/CasE</fullName>
    </recommendedName>
</protein>
<keyword evidence="2" id="KW-1185">Reference proteome</keyword>
<evidence type="ECO:0008006" key="3">
    <source>
        <dbReference type="Google" id="ProtNLM"/>
    </source>
</evidence>
<dbReference type="CDD" id="cd09727">
    <property type="entry name" value="Cas6_I-E"/>
    <property type="match status" value="1"/>
</dbReference>
<organism evidence="1 2">
    <name type="scientific">Oceanisphaera psychrotolerans</name>
    <dbReference type="NCBI Taxonomy" id="1414654"/>
    <lineage>
        <taxon>Bacteria</taxon>
        <taxon>Pseudomonadati</taxon>
        <taxon>Pseudomonadota</taxon>
        <taxon>Gammaproteobacteria</taxon>
        <taxon>Aeromonadales</taxon>
        <taxon>Aeromonadaceae</taxon>
        <taxon>Oceanisphaera</taxon>
    </lineage>
</organism>
<dbReference type="Gene3D" id="3.30.70.1200">
    <property type="entry name" value="Crispr-associated protein, domain 1"/>
    <property type="match status" value="1"/>
</dbReference>
<comment type="caution">
    <text evidence="1">The sequence shown here is derived from an EMBL/GenBank/DDBJ whole genome shotgun (WGS) entry which is preliminary data.</text>
</comment>
<dbReference type="SUPFAM" id="SSF117987">
    <property type="entry name" value="CRISPR-associated protein"/>
    <property type="match status" value="3"/>
</dbReference>
<name>A0A1J4QE24_9GAMM</name>
<dbReference type="EMBL" id="MDKE01000044">
    <property type="protein sequence ID" value="OIN06645.1"/>
    <property type="molecule type" value="Genomic_DNA"/>
</dbReference>
<gene>
    <name evidence="1" type="ORF">BFR47_04705</name>
</gene>
<proteinExistence type="predicted"/>
<dbReference type="NCBIfam" id="TIGR01907">
    <property type="entry name" value="casE_Cse3"/>
    <property type="match status" value="2"/>
</dbReference>
<dbReference type="SMART" id="SM01101">
    <property type="entry name" value="CRISPR_assoc"/>
    <property type="match status" value="1"/>
</dbReference>
<dbReference type="Gene3D" id="3.30.70.1210">
    <property type="entry name" value="Crispr-associated protein, domain 2"/>
    <property type="match status" value="1"/>
</dbReference>
<evidence type="ECO:0000313" key="2">
    <source>
        <dbReference type="Proteomes" id="UP000243073"/>
    </source>
</evidence>
<dbReference type="Pfam" id="PF08798">
    <property type="entry name" value="CRISPR_assoc"/>
    <property type="match status" value="1"/>
</dbReference>
<accession>A0A1J4QE24</accession>
<reference evidence="1 2" key="1">
    <citation type="submission" date="2016-07" db="EMBL/GenBank/DDBJ databases">
        <title>Draft Genome Sequence of Oceanisphaera psychrotolerans, isolated from coastal sediment samples.</title>
        <authorList>
            <person name="Zhuo S."/>
            <person name="Ruan Z."/>
        </authorList>
    </citation>
    <scope>NUCLEOTIDE SEQUENCE [LARGE SCALE GENOMIC DNA]</scope>
    <source>
        <strain evidence="1 2">LAM-WHM-ZC</strain>
    </source>
</reference>
<dbReference type="STRING" id="1414654.BFR47_04705"/>